<dbReference type="EMBL" id="BARV01022187">
    <property type="protein sequence ID" value="GAI18612.1"/>
    <property type="molecule type" value="Genomic_DNA"/>
</dbReference>
<organism evidence="1">
    <name type="scientific">marine sediment metagenome</name>
    <dbReference type="NCBI Taxonomy" id="412755"/>
    <lineage>
        <taxon>unclassified sequences</taxon>
        <taxon>metagenomes</taxon>
        <taxon>ecological metagenomes</taxon>
    </lineage>
</organism>
<accession>X1LGZ7</accession>
<reference evidence="1" key="1">
    <citation type="journal article" date="2014" name="Front. Microbiol.">
        <title>High frequency of phylogenetically diverse reductive dehalogenase-homologous genes in deep subseafloor sedimentary metagenomes.</title>
        <authorList>
            <person name="Kawai M."/>
            <person name="Futagami T."/>
            <person name="Toyoda A."/>
            <person name="Takaki Y."/>
            <person name="Nishi S."/>
            <person name="Hori S."/>
            <person name="Arai W."/>
            <person name="Tsubouchi T."/>
            <person name="Morono Y."/>
            <person name="Uchiyama I."/>
            <person name="Ito T."/>
            <person name="Fujiyama A."/>
            <person name="Inagaki F."/>
            <person name="Takami H."/>
        </authorList>
    </citation>
    <scope>NUCLEOTIDE SEQUENCE</scope>
    <source>
        <strain evidence="1">Expedition CK06-06</strain>
    </source>
</reference>
<evidence type="ECO:0000313" key="1">
    <source>
        <dbReference type="EMBL" id="GAI18612.1"/>
    </source>
</evidence>
<proteinExistence type="predicted"/>
<comment type="caution">
    <text evidence="1">The sequence shown here is derived from an EMBL/GenBank/DDBJ whole genome shotgun (WGS) entry which is preliminary data.</text>
</comment>
<dbReference type="AlphaFoldDB" id="X1LGZ7"/>
<name>X1LGZ7_9ZZZZ</name>
<protein>
    <submittedName>
        <fullName evidence="1">Uncharacterized protein</fullName>
    </submittedName>
</protein>
<sequence>MFDKILPVLRENPIMESGVLIELEVSTLIGKFVNGNLVDCAFSTAGFSHQTQRLSLPNGEADIINSQEEYSAPGEPS</sequence>
<gene>
    <name evidence="1" type="ORF">S06H3_36601</name>
</gene>